<accession>A0A4R3L076</accession>
<protein>
    <submittedName>
        <fullName evidence="1">Uncharacterized protein</fullName>
    </submittedName>
</protein>
<evidence type="ECO:0000313" key="2">
    <source>
        <dbReference type="Proteomes" id="UP000294599"/>
    </source>
</evidence>
<proteinExistence type="predicted"/>
<dbReference type="Proteomes" id="UP000294599">
    <property type="component" value="Unassembled WGS sequence"/>
</dbReference>
<dbReference type="AlphaFoldDB" id="A0A4R3L076"/>
<sequence length="350" mass="36304">MPTALPPVTVRANGNGALPRQAGSPHVVRPDFSGVNNGNARSIAGRDLGYGRQIDGVQVFSDGSGSGGIPRTMTTAQIDNLAKGDRITEVPSAAFTRPAPGVALSMATGGQTPVLGAIRRPDTGTVFGRQPVSPVRAAQLDAQHDMADIASGNMQSAQGRAAANLKRRADSGDQAAAAQLQAMMMATGAGVPIAGQVQQTAMQEQGATQRAGIASATDLQREQMAGTNALEQARIQRPPVHIPLADGSLGVMGPDGTVRQATMQDGSIARPMPAGPNAADQRSRDARLARVQRNVQALLSQLPPSEGGPPPEMVRSLRMQALQLEGAQIAENPETGEMLYMLPGEQWAAL</sequence>
<evidence type="ECO:0000313" key="1">
    <source>
        <dbReference type="EMBL" id="TCS92208.1"/>
    </source>
</evidence>
<name>A0A4R3L076_9GAMM</name>
<comment type="caution">
    <text evidence="1">The sequence shown here is derived from an EMBL/GenBank/DDBJ whole genome shotgun (WGS) entry which is preliminary data.</text>
</comment>
<keyword evidence="2" id="KW-1185">Reference proteome</keyword>
<dbReference type="EMBL" id="SMAF01000037">
    <property type="protein sequence ID" value="TCS92208.1"/>
    <property type="molecule type" value="Genomic_DNA"/>
</dbReference>
<organism evidence="1 2">
    <name type="scientific">Pseudofulvimonas gallinarii</name>
    <dbReference type="NCBI Taxonomy" id="634155"/>
    <lineage>
        <taxon>Bacteria</taxon>
        <taxon>Pseudomonadati</taxon>
        <taxon>Pseudomonadota</taxon>
        <taxon>Gammaproteobacteria</taxon>
        <taxon>Lysobacterales</taxon>
        <taxon>Rhodanobacteraceae</taxon>
        <taxon>Pseudofulvimonas</taxon>
    </lineage>
</organism>
<dbReference type="RefSeq" id="WP_132577731.1">
    <property type="nucleotide sequence ID" value="NZ_JBHLWF010000071.1"/>
</dbReference>
<gene>
    <name evidence="1" type="ORF">EDC25_1372</name>
</gene>
<reference evidence="1 2" key="1">
    <citation type="submission" date="2019-03" db="EMBL/GenBank/DDBJ databases">
        <title>Genomic Encyclopedia of Type Strains, Phase IV (KMG-IV): sequencing the most valuable type-strain genomes for metagenomic binning, comparative biology and taxonomic classification.</title>
        <authorList>
            <person name="Goeker M."/>
        </authorList>
    </citation>
    <scope>NUCLEOTIDE SEQUENCE [LARGE SCALE GENOMIC DNA]</scope>
    <source>
        <strain evidence="1 2">DSM 21944</strain>
    </source>
</reference>